<evidence type="ECO:0000256" key="1">
    <source>
        <dbReference type="ARBA" id="ARBA00010617"/>
    </source>
</evidence>
<protein>
    <recommendedName>
        <fullName evidence="5">Cytochrome P450</fullName>
    </recommendedName>
</protein>
<evidence type="ECO:0000313" key="4">
    <source>
        <dbReference type="Proteomes" id="UP000217676"/>
    </source>
</evidence>
<dbReference type="EMBL" id="AP017424">
    <property type="protein sequence ID" value="BAU85166.1"/>
    <property type="molecule type" value="Genomic_DNA"/>
</dbReference>
<keyword evidence="4" id="KW-1185">Reference proteome</keyword>
<dbReference type="Gene3D" id="1.10.630.10">
    <property type="entry name" value="Cytochrome P450"/>
    <property type="match status" value="1"/>
</dbReference>
<proteinExistence type="inferred from homology"/>
<accession>A0A160P2Y9</accession>
<dbReference type="InterPro" id="IPR001128">
    <property type="entry name" value="Cyt_P450"/>
</dbReference>
<keyword evidence="2" id="KW-0349">Heme</keyword>
<evidence type="ECO:0000313" key="3">
    <source>
        <dbReference type="EMBL" id="BAU85166.1"/>
    </source>
</evidence>
<comment type="similarity">
    <text evidence="1 2">Belongs to the cytochrome P450 family.</text>
</comment>
<gene>
    <name evidence="3" type="ORF">SLA_4278</name>
</gene>
<dbReference type="InterPro" id="IPR002397">
    <property type="entry name" value="Cyt_P450_B"/>
</dbReference>
<dbReference type="InterPro" id="IPR036396">
    <property type="entry name" value="Cyt_P450_sf"/>
</dbReference>
<reference evidence="3 4" key="1">
    <citation type="journal article" date="2016" name="Genome Announc.">
        <title>Complete Genome Sequence of Thiostrepton-Producing Streptomyces laurentii ATCC 31255.</title>
        <authorList>
            <person name="Doi K."/>
            <person name="Fujino Y."/>
            <person name="Nagayoshi Y."/>
            <person name="Ohshima T."/>
            <person name="Ogata S."/>
        </authorList>
    </citation>
    <scope>NUCLEOTIDE SEQUENCE [LARGE SCALE GENOMIC DNA]</scope>
    <source>
        <strain evidence="3 4">ATCC 31255</strain>
    </source>
</reference>
<dbReference type="Proteomes" id="UP000217676">
    <property type="component" value="Chromosome"/>
</dbReference>
<dbReference type="InterPro" id="IPR017972">
    <property type="entry name" value="Cyt_P450_CS"/>
</dbReference>
<dbReference type="PANTHER" id="PTHR46696:SF1">
    <property type="entry name" value="CYTOCHROME P450 YJIB-RELATED"/>
    <property type="match status" value="1"/>
</dbReference>
<dbReference type="GO" id="GO:0016705">
    <property type="term" value="F:oxidoreductase activity, acting on paired donors, with incorporation or reduction of molecular oxygen"/>
    <property type="evidence" value="ECO:0007669"/>
    <property type="project" value="InterPro"/>
</dbReference>
<dbReference type="GO" id="GO:0004497">
    <property type="term" value="F:monooxygenase activity"/>
    <property type="evidence" value="ECO:0007669"/>
    <property type="project" value="UniProtKB-KW"/>
</dbReference>
<sequence length="423" mass="45478">MSTTADATPPSPVNVPVNVPASAANAAPVAWPPAGGGDAVRAACARLREDSPVVRVRTPTGDEAWLVTGYALAKEVLEDERFSLRDAAKPGVPRPYALTIPPEIVNAMREMNNAGLHEEVLRAFGPRSGPVSARWLRERAHGLVDAMIEEGAPVDLRARFAEPYSAALICEILGLPYEEGLRLMSGLDLGFLAGPVVPEGSAANWGKDFAFVLRHVRAPREEQRGLILTLCALRDAAETERKGAGLTDELLAATVTTLFMAGVMSTYVFLLHATLTLIRHPEAVAHLRERPEKVPLAVEELMRVTLPIGEGLPRIARTDVRVGDVLVRAGELVLVWVEAANLDPARFADPERFDLDRAPNPHLSFGAGRHFCPASALSRVHASEALGVLVERLPGLRLALPPEQSVSPAGGGKRVPDRVPVLW</sequence>
<keyword evidence="2" id="KW-0560">Oxidoreductase</keyword>
<dbReference type="PANTHER" id="PTHR46696">
    <property type="entry name" value="P450, PUTATIVE (EUROFUNG)-RELATED"/>
    <property type="match status" value="1"/>
</dbReference>
<dbReference type="GO" id="GO:0020037">
    <property type="term" value="F:heme binding"/>
    <property type="evidence" value="ECO:0007669"/>
    <property type="project" value="InterPro"/>
</dbReference>
<dbReference type="AlphaFoldDB" id="A0A160P2Y9"/>
<dbReference type="KEGG" id="slau:SLA_4278"/>
<name>A0A160P2Y9_STRLU</name>
<dbReference type="SUPFAM" id="SSF48264">
    <property type="entry name" value="Cytochrome P450"/>
    <property type="match status" value="1"/>
</dbReference>
<dbReference type="GO" id="GO:0005506">
    <property type="term" value="F:iron ion binding"/>
    <property type="evidence" value="ECO:0007669"/>
    <property type="project" value="InterPro"/>
</dbReference>
<dbReference type="PRINTS" id="PR00359">
    <property type="entry name" value="BP450"/>
</dbReference>
<evidence type="ECO:0000256" key="2">
    <source>
        <dbReference type="RuleBase" id="RU000461"/>
    </source>
</evidence>
<keyword evidence="2" id="KW-0503">Monooxygenase</keyword>
<dbReference type="PROSITE" id="PS00086">
    <property type="entry name" value="CYTOCHROME_P450"/>
    <property type="match status" value="1"/>
</dbReference>
<dbReference type="Pfam" id="PF00067">
    <property type="entry name" value="p450"/>
    <property type="match status" value="1"/>
</dbReference>
<evidence type="ECO:0008006" key="5">
    <source>
        <dbReference type="Google" id="ProtNLM"/>
    </source>
</evidence>
<organism evidence="3 4">
    <name type="scientific">Streptomyces laurentii</name>
    <dbReference type="NCBI Taxonomy" id="39478"/>
    <lineage>
        <taxon>Bacteria</taxon>
        <taxon>Bacillati</taxon>
        <taxon>Actinomycetota</taxon>
        <taxon>Actinomycetes</taxon>
        <taxon>Kitasatosporales</taxon>
        <taxon>Streptomycetaceae</taxon>
        <taxon>Streptomyces</taxon>
    </lineage>
</organism>
<keyword evidence="2" id="KW-0479">Metal-binding</keyword>
<keyword evidence="2" id="KW-0408">Iron</keyword>